<dbReference type="SUPFAM" id="SSF50475">
    <property type="entry name" value="FMN-binding split barrel"/>
    <property type="match status" value="1"/>
</dbReference>
<proteinExistence type="predicted"/>
<evidence type="ECO:0000313" key="3">
    <source>
        <dbReference type="EMBL" id="KKC31389.1"/>
    </source>
</evidence>
<reference evidence="3 4" key="1">
    <citation type="submission" date="2015-03" db="EMBL/GenBank/DDBJ databases">
        <authorList>
            <person name="Lepp D."/>
            <person name="Hassan Y.I."/>
            <person name="Li X.-Z."/>
            <person name="Zhou T."/>
        </authorList>
    </citation>
    <scope>NUCLEOTIDE SEQUENCE [LARGE SCALE GENOMIC DNA]</scope>
    <source>
        <strain evidence="3 4">Cr7-05</strain>
    </source>
</reference>
<protein>
    <recommendedName>
        <fullName evidence="5">UbiD family decarboxylase</fullName>
    </recommendedName>
</protein>
<feature type="domain" description="3-octaprenyl-4-hydroxybenzoate carboxy-lyase-like N-terminal" evidence="2">
    <location>
        <begin position="21"/>
        <end position="103"/>
    </location>
</feature>
<dbReference type="Pfam" id="PF01977">
    <property type="entry name" value="UbiD"/>
    <property type="match status" value="1"/>
</dbReference>
<feature type="non-terminal residue" evidence="3">
    <location>
        <position position="200"/>
    </location>
</feature>
<evidence type="ECO:0000259" key="2">
    <source>
        <dbReference type="Pfam" id="PF20695"/>
    </source>
</evidence>
<evidence type="ECO:0008006" key="5">
    <source>
        <dbReference type="Google" id="ProtNLM"/>
    </source>
</evidence>
<dbReference type="RefSeq" id="WP_046172723.1">
    <property type="nucleotide sequence ID" value="NZ_LAPV01000174.1"/>
</dbReference>
<sequence>MTSNALPDATFPLTHNLRGFLDALESRGRLHRITRPISLVHELTEIHRRTLLADGPALLIEHPVDAEGRTGDIPMLVNLFGTSERIAWGLGIAPEAMTDLGEALADLRNPRAPRGLKQTWEKRSLLAAALNMRVRRVERAPSQTRVVTGDAVDLRKLPIQWCWPGEPAPLITWPLVITCAPDDPDDINVGIYRMQVLGPN</sequence>
<comment type="caution">
    <text evidence="3">The sequence shown here is derived from an EMBL/GenBank/DDBJ whole genome shotgun (WGS) entry which is preliminary data.</text>
</comment>
<dbReference type="PANTHER" id="PTHR30108">
    <property type="entry name" value="3-OCTAPRENYL-4-HYDROXYBENZOATE CARBOXY-LYASE-RELATED"/>
    <property type="match status" value="1"/>
</dbReference>
<dbReference type="PANTHER" id="PTHR30108:SF17">
    <property type="entry name" value="FERULIC ACID DECARBOXYLASE 1"/>
    <property type="match status" value="1"/>
</dbReference>
<dbReference type="EMBL" id="LAPV01000174">
    <property type="protein sequence ID" value="KKC31389.1"/>
    <property type="molecule type" value="Genomic_DNA"/>
</dbReference>
<gene>
    <name evidence="3" type="ORF">WH91_19745</name>
</gene>
<organism evidence="3 4">
    <name type="scientific">Devosia psychrophila</name>
    <dbReference type="NCBI Taxonomy" id="728005"/>
    <lineage>
        <taxon>Bacteria</taxon>
        <taxon>Pseudomonadati</taxon>
        <taxon>Pseudomonadota</taxon>
        <taxon>Alphaproteobacteria</taxon>
        <taxon>Hyphomicrobiales</taxon>
        <taxon>Devosiaceae</taxon>
        <taxon>Devosia</taxon>
    </lineage>
</organism>
<dbReference type="InterPro" id="IPR002830">
    <property type="entry name" value="UbiD"/>
</dbReference>
<dbReference type="InterPro" id="IPR049383">
    <property type="entry name" value="UbiD-like_N"/>
</dbReference>
<feature type="domain" description="3-octaprenyl-4-hydroxybenzoate carboxy-lyase-like Rift-related" evidence="1">
    <location>
        <begin position="137"/>
        <end position="200"/>
    </location>
</feature>
<dbReference type="InterPro" id="IPR048304">
    <property type="entry name" value="UbiD_Rift_dom"/>
</dbReference>
<evidence type="ECO:0000259" key="1">
    <source>
        <dbReference type="Pfam" id="PF01977"/>
    </source>
</evidence>
<evidence type="ECO:0000313" key="4">
    <source>
        <dbReference type="Proteomes" id="UP000033519"/>
    </source>
</evidence>
<name>A0ABR5DTP3_9HYPH</name>
<dbReference type="Proteomes" id="UP000033519">
    <property type="component" value="Unassembled WGS sequence"/>
</dbReference>
<accession>A0ABR5DTP3</accession>
<keyword evidence="4" id="KW-1185">Reference proteome</keyword>
<dbReference type="Pfam" id="PF20695">
    <property type="entry name" value="UbiD_N"/>
    <property type="match status" value="1"/>
</dbReference>